<dbReference type="InterPro" id="IPR003682">
    <property type="entry name" value="rRNA_ssu_MeTfrase_G"/>
</dbReference>
<dbReference type="PIRSF" id="PIRSF003078">
    <property type="entry name" value="GidB"/>
    <property type="match status" value="1"/>
</dbReference>
<evidence type="ECO:0000313" key="8">
    <source>
        <dbReference type="Proteomes" id="UP000515971"/>
    </source>
</evidence>
<comment type="caution">
    <text evidence="6">Lacks conserved residue(s) required for the propagation of feature annotation.</text>
</comment>
<dbReference type="EMBL" id="CP060718">
    <property type="protein sequence ID" value="QNN67649.1"/>
    <property type="molecule type" value="Genomic_DNA"/>
</dbReference>
<dbReference type="GO" id="GO:0005829">
    <property type="term" value="C:cytosol"/>
    <property type="evidence" value="ECO:0007669"/>
    <property type="project" value="TreeGrafter"/>
</dbReference>
<feature type="binding site" evidence="6">
    <location>
        <position position="72"/>
    </location>
    <ligand>
        <name>S-adenosyl-L-methionine</name>
        <dbReference type="ChEBI" id="CHEBI:59789"/>
    </ligand>
</feature>
<keyword evidence="3 6" id="KW-0489">Methyltransferase</keyword>
<feature type="binding site" evidence="6">
    <location>
        <position position="77"/>
    </location>
    <ligand>
        <name>S-adenosyl-L-methionine</name>
        <dbReference type="ChEBI" id="CHEBI:59789"/>
    </ligand>
</feature>
<dbReference type="Gene3D" id="3.40.50.150">
    <property type="entry name" value="Vaccinia Virus protein VP39"/>
    <property type="match status" value="1"/>
</dbReference>
<comment type="catalytic activity">
    <reaction evidence="6">
        <text>guanosine(527) in 16S rRNA + S-adenosyl-L-methionine = N(7)-methylguanosine(527) in 16S rRNA + S-adenosyl-L-homocysteine</text>
        <dbReference type="Rhea" id="RHEA:42732"/>
        <dbReference type="Rhea" id="RHEA-COMP:10209"/>
        <dbReference type="Rhea" id="RHEA-COMP:10210"/>
        <dbReference type="ChEBI" id="CHEBI:57856"/>
        <dbReference type="ChEBI" id="CHEBI:59789"/>
        <dbReference type="ChEBI" id="CHEBI:74269"/>
        <dbReference type="ChEBI" id="CHEBI:74480"/>
        <dbReference type="EC" id="2.1.1.170"/>
    </reaction>
</comment>
<gene>
    <name evidence="6 7" type="primary">rsmG</name>
    <name evidence="7" type="ORF">H9L13_01485</name>
</gene>
<evidence type="ECO:0000256" key="5">
    <source>
        <dbReference type="ARBA" id="ARBA00022691"/>
    </source>
</evidence>
<dbReference type="RefSeq" id="WP_187538393.1">
    <property type="nucleotide sequence ID" value="NZ_BAABJT010000001.1"/>
</dbReference>
<dbReference type="HAMAP" id="MF_00074">
    <property type="entry name" value="16SrRNA_methyltr_G"/>
    <property type="match status" value="1"/>
</dbReference>
<dbReference type="NCBIfam" id="TIGR00138">
    <property type="entry name" value="rsmG_gidB"/>
    <property type="match status" value="1"/>
</dbReference>
<dbReference type="InterPro" id="IPR029063">
    <property type="entry name" value="SAM-dependent_MTases_sf"/>
</dbReference>
<dbReference type="EC" id="2.1.1.170" evidence="6"/>
<keyword evidence="5 6" id="KW-0949">S-adenosyl-L-methionine</keyword>
<proteinExistence type="inferred from homology"/>
<name>A0A7G9SIH4_9SPHN</name>
<dbReference type="PANTHER" id="PTHR31760:SF0">
    <property type="entry name" value="S-ADENOSYL-L-METHIONINE-DEPENDENT METHYLTRANSFERASES SUPERFAMILY PROTEIN"/>
    <property type="match status" value="1"/>
</dbReference>
<dbReference type="GO" id="GO:0070043">
    <property type="term" value="F:rRNA (guanine-N7-)-methyltransferase activity"/>
    <property type="evidence" value="ECO:0007669"/>
    <property type="project" value="UniProtKB-UniRule"/>
</dbReference>
<feature type="binding site" evidence="6">
    <location>
        <position position="134"/>
    </location>
    <ligand>
        <name>S-adenosyl-L-methionine</name>
        <dbReference type="ChEBI" id="CHEBI:59789"/>
    </ligand>
</feature>
<evidence type="ECO:0000256" key="1">
    <source>
        <dbReference type="ARBA" id="ARBA00022490"/>
    </source>
</evidence>
<dbReference type="Proteomes" id="UP000515971">
    <property type="component" value="Chromosome"/>
</dbReference>
<dbReference type="AlphaFoldDB" id="A0A7G9SIH4"/>
<sequence length="203" mass="22302">MIEALARAAGRPVSRETYERLAEYAELLRQENQRQNLVSRGTLEAIWERHVLDSAQIVRFEPAAGASWVDIGSGAGLPGIVIACLVEGPVTLVEPRRLRADFLARVSEALSLNVRVTATKAERAQGKFDIITGRAVAGLSAFLSLSAHLSTRNTVWALPKGRKAHSELAEARRAWQGRFHVEQSVTDADSWIVIGTEVRPRQS</sequence>
<dbReference type="KEGG" id="slut:H9L13_01485"/>
<protein>
    <recommendedName>
        <fullName evidence="6">Ribosomal RNA small subunit methyltransferase G</fullName>
        <ecNumber evidence="6">2.1.1.170</ecNumber>
    </recommendedName>
    <alternativeName>
        <fullName evidence="6">16S rRNA 7-methylguanosine methyltransferase</fullName>
        <shortName evidence="6">16S rRNA m7G methyltransferase</shortName>
    </alternativeName>
</protein>
<evidence type="ECO:0000256" key="4">
    <source>
        <dbReference type="ARBA" id="ARBA00022679"/>
    </source>
</evidence>
<keyword evidence="2 6" id="KW-0698">rRNA processing</keyword>
<keyword evidence="8" id="KW-1185">Reference proteome</keyword>
<dbReference type="Pfam" id="PF02527">
    <property type="entry name" value="GidB"/>
    <property type="match status" value="1"/>
</dbReference>
<organism evidence="7 8">
    <name type="scientific">Sphingomonas lutea</name>
    <dbReference type="NCBI Taxonomy" id="1045317"/>
    <lineage>
        <taxon>Bacteria</taxon>
        <taxon>Pseudomonadati</taxon>
        <taxon>Pseudomonadota</taxon>
        <taxon>Alphaproteobacteria</taxon>
        <taxon>Sphingomonadales</taxon>
        <taxon>Sphingomonadaceae</taxon>
        <taxon>Sphingomonas</taxon>
    </lineage>
</organism>
<comment type="subcellular location">
    <subcellularLocation>
        <location evidence="6">Cytoplasm</location>
    </subcellularLocation>
</comment>
<keyword evidence="4 6" id="KW-0808">Transferase</keyword>
<evidence type="ECO:0000256" key="6">
    <source>
        <dbReference type="HAMAP-Rule" id="MF_00074"/>
    </source>
</evidence>
<dbReference type="SUPFAM" id="SSF53335">
    <property type="entry name" value="S-adenosyl-L-methionine-dependent methyltransferases"/>
    <property type="match status" value="1"/>
</dbReference>
<comment type="function">
    <text evidence="6">Specifically methylates the N7 position of guanine in position 527 of 16S rRNA.</text>
</comment>
<dbReference type="PANTHER" id="PTHR31760">
    <property type="entry name" value="S-ADENOSYL-L-METHIONINE-DEPENDENT METHYLTRANSFERASES SUPERFAMILY PROTEIN"/>
    <property type="match status" value="1"/>
</dbReference>
<evidence type="ECO:0000256" key="2">
    <source>
        <dbReference type="ARBA" id="ARBA00022552"/>
    </source>
</evidence>
<feature type="binding site" evidence="6">
    <location>
        <begin position="121"/>
        <end position="122"/>
    </location>
    <ligand>
        <name>S-adenosyl-L-methionine</name>
        <dbReference type="ChEBI" id="CHEBI:59789"/>
    </ligand>
</feature>
<accession>A0A7G9SIH4</accession>
<evidence type="ECO:0000313" key="7">
    <source>
        <dbReference type="EMBL" id="QNN67649.1"/>
    </source>
</evidence>
<keyword evidence="1 6" id="KW-0963">Cytoplasm</keyword>
<evidence type="ECO:0000256" key="3">
    <source>
        <dbReference type="ARBA" id="ARBA00022603"/>
    </source>
</evidence>
<reference evidence="7 8" key="1">
    <citation type="submission" date="2020-08" db="EMBL/GenBank/DDBJ databases">
        <title>Genome sequence of Sphingomonas lutea KCTC 23642T.</title>
        <authorList>
            <person name="Hyun D.-W."/>
            <person name="Bae J.-W."/>
        </authorList>
    </citation>
    <scope>NUCLEOTIDE SEQUENCE [LARGE SCALE GENOMIC DNA]</scope>
    <source>
        <strain evidence="7 8">KCTC 23642</strain>
    </source>
</reference>
<comment type="similarity">
    <text evidence="6">Belongs to the methyltransferase superfamily. RNA methyltransferase RsmG family.</text>
</comment>